<keyword evidence="2" id="KW-0472">Membrane</keyword>
<reference evidence="3" key="1">
    <citation type="submission" date="2022-10" db="EMBL/GenBank/DDBJ databases">
        <title>The complete genomes of actinobacterial strains from the NBC collection.</title>
        <authorList>
            <person name="Joergensen T.S."/>
            <person name="Alvarez Arevalo M."/>
            <person name="Sterndorff E.B."/>
            <person name="Faurdal D."/>
            <person name="Vuksanovic O."/>
            <person name="Mourched A.-S."/>
            <person name="Charusanti P."/>
            <person name="Shaw S."/>
            <person name="Blin K."/>
            <person name="Weber T."/>
        </authorList>
    </citation>
    <scope>NUCLEOTIDE SEQUENCE</scope>
    <source>
        <strain evidence="3">NBC_00119</strain>
    </source>
</reference>
<feature type="transmembrane region" description="Helical" evidence="2">
    <location>
        <begin position="23"/>
        <end position="43"/>
    </location>
</feature>
<dbReference type="EMBL" id="CP108195">
    <property type="protein sequence ID" value="WTS09778.1"/>
    <property type="molecule type" value="Genomic_DNA"/>
</dbReference>
<protein>
    <submittedName>
        <fullName evidence="3">Uncharacterized protein</fullName>
    </submittedName>
</protein>
<keyword evidence="2" id="KW-1133">Transmembrane helix</keyword>
<evidence type="ECO:0000256" key="1">
    <source>
        <dbReference type="SAM" id="MobiDB-lite"/>
    </source>
</evidence>
<feature type="compositionally biased region" description="Pro residues" evidence="1">
    <location>
        <begin position="98"/>
        <end position="108"/>
    </location>
</feature>
<organism evidence="3">
    <name type="scientific">Streptomyces sp. NBC_00119</name>
    <dbReference type="NCBI Taxonomy" id="2975659"/>
    <lineage>
        <taxon>Bacteria</taxon>
        <taxon>Bacillati</taxon>
        <taxon>Actinomycetota</taxon>
        <taxon>Actinomycetes</taxon>
        <taxon>Kitasatosporales</taxon>
        <taxon>Streptomycetaceae</taxon>
        <taxon>Streptomyces</taxon>
    </lineage>
</organism>
<accession>A0AAU1TX50</accession>
<keyword evidence="2" id="KW-0812">Transmembrane</keyword>
<sequence length="108" mass="11430">MKIPTPITAFASGFSTTAASMPWPIVILCVLASVVPSVLGYLANQYQTRRQFDFADKLLEATNTIPARDRVELTRHLAQVATQGLHATSLADSDGPAPTAPTVPGTPP</sequence>
<gene>
    <name evidence="3" type="ORF">OHU69_00585</name>
</gene>
<name>A0AAU1TX50_9ACTN</name>
<proteinExistence type="predicted"/>
<evidence type="ECO:0000313" key="3">
    <source>
        <dbReference type="EMBL" id="WTS09778.1"/>
    </source>
</evidence>
<feature type="region of interest" description="Disordered" evidence="1">
    <location>
        <begin position="86"/>
        <end position="108"/>
    </location>
</feature>
<evidence type="ECO:0000256" key="2">
    <source>
        <dbReference type="SAM" id="Phobius"/>
    </source>
</evidence>
<dbReference type="AlphaFoldDB" id="A0AAU1TX50"/>